<dbReference type="InterPro" id="IPR057207">
    <property type="entry name" value="FBXL15_LRR"/>
</dbReference>
<dbReference type="PRINTS" id="PR01814">
    <property type="entry name" value="ANNEXINPLANT"/>
</dbReference>
<dbReference type="FunFam" id="1.10.220.10:FF:000006">
    <property type="entry name" value="Annexin"/>
    <property type="match status" value="1"/>
</dbReference>
<dbReference type="InterPro" id="IPR018502">
    <property type="entry name" value="Annexin_repeat"/>
</dbReference>
<evidence type="ECO:0000256" key="3">
    <source>
        <dbReference type="ARBA" id="ARBA00022837"/>
    </source>
</evidence>
<keyword evidence="10" id="KW-1185">Reference proteome</keyword>
<dbReference type="AlphaFoldDB" id="A0AAV0ZQP5"/>
<dbReference type="SMART" id="SM00335">
    <property type="entry name" value="ANX"/>
    <property type="match status" value="3"/>
</dbReference>
<feature type="binding site" evidence="6">
    <location>
        <position position="538"/>
    </location>
    <ligand>
        <name>Ca(2+)</name>
        <dbReference type="ChEBI" id="CHEBI:29108"/>
        <label>1</label>
    </ligand>
</feature>
<dbReference type="PROSITE" id="PS51897">
    <property type="entry name" value="ANNEXIN_2"/>
    <property type="match status" value="3"/>
</dbReference>
<comment type="similarity">
    <text evidence="7">Belongs to the annexin family.</text>
</comment>
<keyword evidence="2 7" id="KW-0677">Repeat</keyword>
<feature type="binding site" evidence="6">
    <location>
        <position position="540"/>
    </location>
    <ligand>
        <name>Ca(2+)</name>
        <dbReference type="ChEBI" id="CHEBI:29108"/>
        <label>1</label>
    </ligand>
</feature>
<dbReference type="InterPro" id="IPR001611">
    <property type="entry name" value="Leu-rich_rpt"/>
</dbReference>
<keyword evidence="3 6" id="KW-0106">Calcium</keyword>
<dbReference type="SUPFAM" id="SSF47874">
    <property type="entry name" value="Annexin"/>
    <property type="match status" value="1"/>
</dbReference>
<keyword evidence="1 6" id="KW-0479">Metal-binding</keyword>
<dbReference type="InterPro" id="IPR006553">
    <property type="entry name" value="Leu-rich_rpt_Cys-con_subtyp"/>
</dbReference>
<dbReference type="GO" id="GO:0005544">
    <property type="term" value="F:calcium-dependent phospholipid binding"/>
    <property type="evidence" value="ECO:0007669"/>
    <property type="project" value="UniProtKB-KW"/>
</dbReference>
<evidence type="ECO:0000256" key="2">
    <source>
        <dbReference type="ARBA" id="ARBA00022737"/>
    </source>
</evidence>
<dbReference type="Pfam" id="PF25372">
    <property type="entry name" value="DUF7885"/>
    <property type="match status" value="1"/>
</dbReference>
<name>A0AAV0ZQP5_VICFA</name>
<evidence type="ECO:0000313" key="10">
    <source>
        <dbReference type="Proteomes" id="UP001157006"/>
    </source>
</evidence>
<dbReference type="InterPro" id="IPR037104">
    <property type="entry name" value="Annexin_sf"/>
</dbReference>
<feature type="binding site" evidence="6">
    <location>
        <position position="586"/>
    </location>
    <ligand>
        <name>Ca(2+)</name>
        <dbReference type="ChEBI" id="CHEBI:29108"/>
        <label>1</label>
    </ligand>
</feature>
<feature type="binding site" evidence="6">
    <location>
        <position position="581"/>
    </location>
    <ligand>
        <name>Ca(2+)</name>
        <dbReference type="ChEBI" id="CHEBI:29108"/>
        <label>1</label>
    </ligand>
</feature>
<feature type="domain" description="F-box/LRR-repeat protein 15-like leucin rich repeat" evidence="8">
    <location>
        <begin position="65"/>
        <end position="185"/>
    </location>
</feature>
<dbReference type="GO" id="GO:0005737">
    <property type="term" value="C:cytoplasm"/>
    <property type="evidence" value="ECO:0007669"/>
    <property type="project" value="TreeGrafter"/>
</dbReference>
<evidence type="ECO:0000256" key="7">
    <source>
        <dbReference type="RuleBase" id="RU003540"/>
    </source>
</evidence>
<dbReference type="GO" id="GO:0005509">
    <property type="term" value="F:calcium ion binding"/>
    <property type="evidence" value="ECO:0007669"/>
    <property type="project" value="InterPro"/>
</dbReference>
<dbReference type="Proteomes" id="UP001157006">
    <property type="component" value="Chromosome 2"/>
</dbReference>
<dbReference type="InterPro" id="IPR001464">
    <property type="entry name" value="Annexin"/>
</dbReference>
<sequence>MVKLPFFDSTQSSSSSARSLYHPNIKNFNRRSLQFECSFSILNPSSLSRKGLDVHTVHLHRLLMRFQHLESLSLCGCTELNDSGLTRLLSYGSNLQKLNLDCCLKVTDYGLSLVASGCPSLTSISLYRCINISDDGLETLATACLSLKCINLSYCSQISDKGLKALTQRCRQLQAVNISHCESIRGVGFKGCSKSLTHVEAWSCKLNPEGVTGIISGGGIEYLDVSCLSWYPLGDTLLGIRLSSNLKVLNFRMCRSVSDTSIVAIAMGCTLLEEWNLALCHEVRISGWQAVGLYCQNLKRLHVNRCRNLNDNGLQALRDGCRSLSVLYLNGCVHVTPFALELFKSHRANVCIKDEERLVHLWALESAERDAFLANEATKKWTSSNQVLVEIACTRSSDQLFSAKKAYHVLYKKSIEEDVAHHTTGDYRKLLLPLVSSHRYEGDEVNLTIAKAEAKILHEKISKKAYNDDDLIRILATRSKAQVNATLNHYKDAFGKDINKDLKEDPKDEFLSLLRSTVKCLTRPEKYFAKIVRLSINKHGTDEGALTRVVATRAEIDLKIVADEYQRRDSVPLDRAIVKDTTGDYEKMLLALLGHNDA</sequence>
<dbReference type="Gene3D" id="3.80.10.10">
    <property type="entry name" value="Ribonuclease Inhibitor"/>
    <property type="match status" value="1"/>
</dbReference>
<evidence type="ECO:0000256" key="4">
    <source>
        <dbReference type="ARBA" id="ARBA00023216"/>
    </source>
</evidence>
<dbReference type="PRINTS" id="PR00196">
    <property type="entry name" value="ANNEXIN"/>
</dbReference>
<dbReference type="Pfam" id="PF00191">
    <property type="entry name" value="Annexin"/>
    <property type="match status" value="3"/>
</dbReference>
<evidence type="ECO:0000256" key="1">
    <source>
        <dbReference type="ARBA" id="ARBA00022723"/>
    </source>
</evidence>
<dbReference type="GO" id="GO:0001786">
    <property type="term" value="F:phosphatidylserine binding"/>
    <property type="evidence" value="ECO:0007669"/>
    <property type="project" value="TreeGrafter"/>
</dbReference>
<keyword evidence="5 7" id="KW-0111">Calcium/phospholipid-binding</keyword>
<dbReference type="Pfam" id="PF13516">
    <property type="entry name" value="LRR_6"/>
    <property type="match status" value="1"/>
</dbReference>
<dbReference type="GO" id="GO:0009414">
    <property type="term" value="P:response to water deprivation"/>
    <property type="evidence" value="ECO:0007669"/>
    <property type="project" value="TreeGrafter"/>
</dbReference>
<dbReference type="PANTHER" id="PTHR10502:SF104">
    <property type="entry name" value="ANNEXIN D1"/>
    <property type="match status" value="1"/>
</dbReference>
<feature type="binding site" evidence="6">
    <location>
        <position position="536"/>
    </location>
    <ligand>
        <name>Ca(2+)</name>
        <dbReference type="ChEBI" id="CHEBI:29108"/>
        <label>1</label>
    </ligand>
</feature>
<feature type="binding site" evidence="6">
    <location>
        <position position="578"/>
    </location>
    <ligand>
        <name>Ca(2+)</name>
        <dbReference type="ChEBI" id="CHEBI:29108"/>
        <label>1</label>
    </ligand>
</feature>
<dbReference type="FunFam" id="1.10.220.10:FF:000001">
    <property type="entry name" value="Annexin"/>
    <property type="match status" value="1"/>
</dbReference>
<protein>
    <recommendedName>
        <fullName evidence="7">Annexin</fullName>
    </recommendedName>
</protein>
<organism evidence="9 10">
    <name type="scientific">Vicia faba</name>
    <name type="common">Broad bean</name>
    <name type="synonym">Faba vulgaris</name>
    <dbReference type="NCBI Taxonomy" id="3906"/>
    <lineage>
        <taxon>Eukaryota</taxon>
        <taxon>Viridiplantae</taxon>
        <taxon>Streptophyta</taxon>
        <taxon>Embryophyta</taxon>
        <taxon>Tracheophyta</taxon>
        <taxon>Spermatophyta</taxon>
        <taxon>Magnoliopsida</taxon>
        <taxon>eudicotyledons</taxon>
        <taxon>Gunneridae</taxon>
        <taxon>Pentapetalae</taxon>
        <taxon>rosids</taxon>
        <taxon>fabids</taxon>
        <taxon>Fabales</taxon>
        <taxon>Fabaceae</taxon>
        <taxon>Papilionoideae</taxon>
        <taxon>50 kb inversion clade</taxon>
        <taxon>NPAAA clade</taxon>
        <taxon>Hologalegina</taxon>
        <taxon>IRL clade</taxon>
        <taxon>Fabeae</taxon>
        <taxon>Vicia</taxon>
    </lineage>
</organism>
<reference evidence="9 10" key="1">
    <citation type="submission" date="2023-01" db="EMBL/GenBank/DDBJ databases">
        <authorList>
            <person name="Kreplak J."/>
        </authorList>
    </citation>
    <scope>NUCLEOTIDE SEQUENCE [LARGE SCALE GENOMIC DNA]</scope>
</reference>
<dbReference type="Gene3D" id="1.10.220.10">
    <property type="entry name" value="Annexin"/>
    <property type="match status" value="3"/>
</dbReference>
<dbReference type="SMART" id="SM00367">
    <property type="entry name" value="LRR_CC"/>
    <property type="match status" value="8"/>
</dbReference>
<dbReference type="PANTHER" id="PTHR10502">
    <property type="entry name" value="ANNEXIN"/>
    <property type="match status" value="1"/>
</dbReference>
<proteinExistence type="inferred from homology"/>
<dbReference type="EMBL" id="OX451737">
    <property type="protein sequence ID" value="CAI8598232.1"/>
    <property type="molecule type" value="Genomic_DNA"/>
</dbReference>
<keyword evidence="4 7" id="KW-0041">Annexin</keyword>
<evidence type="ECO:0000313" key="9">
    <source>
        <dbReference type="EMBL" id="CAI8598232.1"/>
    </source>
</evidence>
<dbReference type="InterPro" id="IPR009118">
    <property type="entry name" value="AnnexinD_plant"/>
</dbReference>
<evidence type="ECO:0000256" key="6">
    <source>
        <dbReference type="PIRSR" id="PIRSR609118-1"/>
    </source>
</evidence>
<dbReference type="SUPFAM" id="SSF52047">
    <property type="entry name" value="RNI-like"/>
    <property type="match status" value="1"/>
</dbReference>
<accession>A0AAV0ZQP5</accession>
<evidence type="ECO:0000256" key="5">
    <source>
        <dbReference type="ARBA" id="ARBA00023302"/>
    </source>
</evidence>
<dbReference type="InterPro" id="IPR032675">
    <property type="entry name" value="LRR_dom_sf"/>
</dbReference>
<dbReference type="GO" id="GO:0009651">
    <property type="term" value="P:response to salt stress"/>
    <property type="evidence" value="ECO:0007669"/>
    <property type="project" value="TreeGrafter"/>
</dbReference>
<comment type="domain">
    <text evidence="7">A pair of annexin repeats may form one binding site for calcium and phospholipid.</text>
</comment>
<dbReference type="PROSITE" id="PS00223">
    <property type="entry name" value="ANNEXIN_1"/>
    <property type="match status" value="1"/>
</dbReference>
<gene>
    <name evidence="9" type="ORF">VFH_II117840</name>
</gene>
<dbReference type="InterPro" id="IPR018252">
    <property type="entry name" value="Annexin_repeat_CS"/>
</dbReference>
<feature type="binding site" evidence="6">
    <location>
        <position position="580"/>
    </location>
    <ligand>
        <name>Ca(2+)</name>
        <dbReference type="ChEBI" id="CHEBI:29108"/>
        <label>1</label>
    </ligand>
</feature>
<dbReference type="GO" id="GO:0009409">
    <property type="term" value="P:response to cold"/>
    <property type="evidence" value="ECO:0007669"/>
    <property type="project" value="TreeGrafter"/>
</dbReference>
<dbReference type="FunFam" id="1.10.220.10:FF:000009">
    <property type="entry name" value="Annexin"/>
    <property type="match status" value="1"/>
</dbReference>
<evidence type="ECO:0000259" key="8">
    <source>
        <dbReference type="Pfam" id="PF25372"/>
    </source>
</evidence>
<dbReference type="GO" id="GO:0009408">
    <property type="term" value="P:response to heat"/>
    <property type="evidence" value="ECO:0007669"/>
    <property type="project" value="TreeGrafter"/>
</dbReference>
<dbReference type="GO" id="GO:0005886">
    <property type="term" value="C:plasma membrane"/>
    <property type="evidence" value="ECO:0007669"/>
    <property type="project" value="TreeGrafter"/>
</dbReference>